<comment type="similarity">
    <text evidence="1">Belongs to the iron-containing alcohol dehydrogenase family.</text>
</comment>
<dbReference type="InterPro" id="IPR039697">
    <property type="entry name" value="Alcohol_dehydrogenase_Fe"/>
</dbReference>
<dbReference type="PANTHER" id="PTHR11496:SF104">
    <property type="entry name" value="3-DEOXY-ALPHA-D-MANNO-OCTULOSONATE 8-OXIDASE"/>
    <property type="match status" value="1"/>
</dbReference>
<evidence type="ECO:0000313" key="6">
    <source>
        <dbReference type="Proteomes" id="UP000324209"/>
    </source>
</evidence>
<gene>
    <name evidence="5" type="ORF">EXM22_06610</name>
</gene>
<dbReference type="Pfam" id="PF00465">
    <property type="entry name" value="Fe-ADH"/>
    <property type="match status" value="1"/>
</dbReference>
<dbReference type="Pfam" id="PF25137">
    <property type="entry name" value="ADH_Fe_C"/>
    <property type="match status" value="1"/>
</dbReference>
<reference evidence="5 6" key="1">
    <citation type="submission" date="2019-02" db="EMBL/GenBank/DDBJ databases">
        <title>Complete Genome Sequence and Methylome Analysis of free living Spirochaetas.</title>
        <authorList>
            <person name="Fomenkov A."/>
            <person name="Dubinina G."/>
            <person name="Leshcheva N."/>
            <person name="Mikheeva N."/>
            <person name="Grabovich M."/>
            <person name="Vincze T."/>
            <person name="Roberts R.J."/>
        </authorList>
    </citation>
    <scope>NUCLEOTIDE SEQUENCE [LARGE SCALE GENOMIC DNA]</scope>
    <source>
        <strain evidence="5 6">K2</strain>
    </source>
</reference>
<dbReference type="Gene3D" id="3.40.50.1970">
    <property type="match status" value="1"/>
</dbReference>
<evidence type="ECO:0000259" key="3">
    <source>
        <dbReference type="Pfam" id="PF00465"/>
    </source>
</evidence>
<dbReference type="KEGG" id="ock:EXM22_06610"/>
<dbReference type="SUPFAM" id="SSF56796">
    <property type="entry name" value="Dehydroquinate synthase-like"/>
    <property type="match status" value="1"/>
</dbReference>
<keyword evidence="2" id="KW-0560">Oxidoreductase</keyword>
<dbReference type="EMBL" id="CP036150">
    <property type="protein sequence ID" value="QEN07676.1"/>
    <property type="molecule type" value="Genomic_DNA"/>
</dbReference>
<evidence type="ECO:0000256" key="2">
    <source>
        <dbReference type="ARBA" id="ARBA00023002"/>
    </source>
</evidence>
<dbReference type="InterPro" id="IPR001670">
    <property type="entry name" value="ADH_Fe/GldA"/>
</dbReference>
<dbReference type="RefSeq" id="WP_149485756.1">
    <property type="nucleotide sequence ID" value="NZ_CP036150.1"/>
</dbReference>
<keyword evidence="6" id="KW-1185">Reference proteome</keyword>
<dbReference type="AlphaFoldDB" id="A0A5C1QM91"/>
<dbReference type="GO" id="GO:0046872">
    <property type="term" value="F:metal ion binding"/>
    <property type="evidence" value="ECO:0007669"/>
    <property type="project" value="InterPro"/>
</dbReference>
<accession>A0A5C1QM91</accession>
<organism evidence="5 6">
    <name type="scientific">Oceanispirochaeta crateris</name>
    <dbReference type="NCBI Taxonomy" id="2518645"/>
    <lineage>
        <taxon>Bacteria</taxon>
        <taxon>Pseudomonadati</taxon>
        <taxon>Spirochaetota</taxon>
        <taxon>Spirochaetia</taxon>
        <taxon>Spirochaetales</taxon>
        <taxon>Spirochaetaceae</taxon>
        <taxon>Oceanispirochaeta</taxon>
    </lineage>
</organism>
<dbReference type="GO" id="GO:0004022">
    <property type="term" value="F:alcohol dehydrogenase (NAD+) activity"/>
    <property type="evidence" value="ECO:0007669"/>
    <property type="project" value="TreeGrafter"/>
</dbReference>
<dbReference type="OrthoDB" id="9815791at2"/>
<protein>
    <submittedName>
        <fullName evidence="5">Iron-containing alcohol dehydrogenase</fullName>
    </submittedName>
</protein>
<feature type="domain" description="Fe-containing alcohol dehydrogenase-like C-terminal" evidence="4">
    <location>
        <begin position="193"/>
        <end position="385"/>
    </location>
</feature>
<name>A0A5C1QM91_9SPIO</name>
<dbReference type="FunFam" id="3.40.50.1970:FF:000003">
    <property type="entry name" value="Alcohol dehydrogenase, iron-containing"/>
    <property type="match status" value="1"/>
</dbReference>
<proteinExistence type="inferred from homology"/>
<evidence type="ECO:0000313" key="5">
    <source>
        <dbReference type="EMBL" id="QEN07676.1"/>
    </source>
</evidence>
<dbReference type="Proteomes" id="UP000324209">
    <property type="component" value="Chromosome"/>
</dbReference>
<evidence type="ECO:0000256" key="1">
    <source>
        <dbReference type="ARBA" id="ARBA00007358"/>
    </source>
</evidence>
<dbReference type="InterPro" id="IPR056798">
    <property type="entry name" value="ADH_Fe_C"/>
</dbReference>
<dbReference type="Gene3D" id="1.20.1090.10">
    <property type="entry name" value="Dehydroquinate synthase-like - alpha domain"/>
    <property type="match status" value="1"/>
</dbReference>
<dbReference type="PANTHER" id="PTHR11496">
    <property type="entry name" value="ALCOHOL DEHYDROGENASE"/>
    <property type="match status" value="1"/>
</dbReference>
<sequence length="387" mass="42166">MKNFNYYIPTRIFFGPGSIKELSQTKLPGNKALIVISAGQSMKKFGYLQRVQDLLKTNNCESVVFDKILPNPVKSHVMEGADLARRENCDFIVGLGGGSSIDTAKSIALMVKNPGDYWDYIHGGSGQGKLYKEAVLPVVAITTTAGTGTEADPWTVITNEEKQEKIGFGGDDFFPVFSIVDPELMLSIPPELTAFQGFDAFFHAAEGYIAKIATPISDAYALQSMALIAEYLPKAIKNGKDLEARTQIALANTLSGMVESTSSCTSEHSMEHALSAYHPSLPHGAGLIMLSESYFRHFSSVCPERLIKMAKTMGKEGETADDFISALLKLQNDCGVAGLKMSDYGIQKSEIHKIAENAHHTMGGLYDMDRQTLSHQDTVDIITAAFK</sequence>
<dbReference type="CDD" id="cd08185">
    <property type="entry name" value="Fe-ADH-like"/>
    <property type="match status" value="1"/>
</dbReference>
<evidence type="ECO:0000259" key="4">
    <source>
        <dbReference type="Pfam" id="PF25137"/>
    </source>
</evidence>
<feature type="domain" description="Alcohol dehydrogenase iron-type/glycerol dehydrogenase GldA" evidence="3">
    <location>
        <begin position="9"/>
        <end position="182"/>
    </location>
</feature>